<dbReference type="EMBL" id="CABITT030000008">
    <property type="protein sequence ID" value="VVB15029.1"/>
    <property type="molecule type" value="Genomic_DNA"/>
</dbReference>
<name>A0A565CN17_9BRAS</name>
<organism evidence="1 2">
    <name type="scientific">Arabis nemorensis</name>
    <dbReference type="NCBI Taxonomy" id="586526"/>
    <lineage>
        <taxon>Eukaryota</taxon>
        <taxon>Viridiplantae</taxon>
        <taxon>Streptophyta</taxon>
        <taxon>Embryophyta</taxon>
        <taxon>Tracheophyta</taxon>
        <taxon>Spermatophyta</taxon>
        <taxon>Magnoliopsida</taxon>
        <taxon>eudicotyledons</taxon>
        <taxon>Gunneridae</taxon>
        <taxon>Pentapetalae</taxon>
        <taxon>rosids</taxon>
        <taxon>malvids</taxon>
        <taxon>Brassicales</taxon>
        <taxon>Brassicaceae</taxon>
        <taxon>Arabideae</taxon>
        <taxon>Arabis</taxon>
    </lineage>
</organism>
<proteinExistence type="predicted"/>
<dbReference type="Proteomes" id="UP000489600">
    <property type="component" value="Unassembled WGS sequence"/>
</dbReference>
<evidence type="ECO:0000313" key="1">
    <source>
        <dbReference type="EMBL" id="VVB15029.1"/>
    </source>
</evidence>
<evidence type="ECO:0000313" key="2">
    <source>
        <dbReference type="Proteomes" id="UP000489600"/>
    </source>
</evidence>
<gene>
    <name evidence="1" type="ORF">ANE_LOCUS25473</name>
</gene>
<keyword evidence="2" id="KW-1185">Reference proteome</keyword>
<protein>
    <submittedName>
        <fullName evidence="1">Uncharacterized protein</fullName>
    </submittedName>
</protein>
<dbReference type="AlphaFoldDB" id="A0A565CN17"/>
<sequence>MTTTVSRKKRHFQFFNYLTDHPLFLETIASCWDATEEIYHSRSAIYRFHKKLKLLKPLLRTLNRDRYGDITRRTKTALDVLCERQRQALENPCAETFEREAEAARQWHHYADVEESFFRQKSREIIIPHSFIEQFRREDLTMLSEN</sequence>
<dbReference type="OrthoDB" id="1111338at2759"/>
<accession>A0A565CN17</accession>
<reference evidence="1" key="1">
    <citation type="submission" date="2019-07" db="EMBL/GenBank/DDBJ databases">
        <authorList>
            <person name="Dittberner H."/>
        </authorList>
    </citation>
    <scope>NUCLEOTIDE SEQUENCE [LARGE SCALE GENOMIC DNA]</scope>
</reference>
<comment type="caution">
    <text evidence="1">The sequence shown here is derived from an EMBL/GenBank/DDBJ whole genome shotgun (WGS) entry which is preliminary data.</text>
</comment>